<dbReference type="InterPro" id="IPR027417">
    <property type="entry name" value="P-loop_NTPase"/>
</dbReference>
<dbReference type="GO" id="GO:0042742">
    <property type="term" value="P:defense response to bacterium"/>
    <property type="evidence" value="ECO:0007669"/>
    <property type="project" value="UniProtKB-ARBA"/>
</dbReference>
<dbReference type="SUPFAM" id="SSF52047">
    <property type="entry name" value="RNI-like"/>
    <property type="match status" value="1"/>
</dbReference>
<dbReference type="Pfam" id="PF23598">
    <property type="entry name" value="LRR_14"/>
    <property type="match status" value="1"/>
</dbReference>
<dbReference type="EMBL" id="CM027687">
    <property type="protein sequence ID" value="KAG0520878.1"/>
    <property type="molecule type" value="Genomic_DNA"/>
</dbReference>
<evidence type="ECO:0000259" key="11">
    <source>
        <dbReference type="Pfam" id="PF23598"/>
    </source>
</evidence>
<dbReference type="GO" id="GO:0009626">
    <property type="term" value="P:plant-type hypersensitive response"/>
    <property type="evidence" value="ECO:0007669"/>
    <property type="project" value="UniProtKB-ARBA"/>
</dbReference>
<name>A0A921QFG9_SORBI</name>
<evidence type="ECO:0000256" key="2">
    <source>
        <dbReference type="ARBA" id="ARBA00022614"/>
    </source>
</evidence>
<dbReference type="PANTHER" id="PTHR36766">
    <property type="entry name" value="PLANT BROAD-SPECTRUM MILDEW RESISTANCE PROTEIN RPW8"/>
    <property type="match status" value="1"/>
</dbReference>
<dbReference type="Pfam" id="PF18052">
    <property type="entry name" value="Rx_N"/>
    <property type="match status" value="1"/>
</dbReference>
<keyword evidence="2" id="KW-0433">Leucine-rich repeat</keyword>
<reference evidence="12" key="2">
    <citation type="submission" date="2020-10" db="EMBL/GenBank/DDBJ databases">
        <authorList>
            <person name="Cooper E.A."/>
            <person name="Brenton Z.W."/>
            <person name="Flinn B.S."/>
            <person name="Jenkins J."/>
            <person name="Shu S."/>
            <person name="Flowers D."/>
            <person name="Luo F."/>
            <person name="Wang Y."/>
            <person name="Xia P."/>
            <person name="Barry K."/>
            <person name="Daum C."/>
            <person name="Lipzen A."/>
            <person name="Yoshinaga Y."/>
            <person name="Schmutz J."/>
            <person name="Saski C."/>
            <person name="Vermerris W."/>
            <person name="Kresovich S."/>
        </authorList>
    </citation>
    <scope>NUCLEOTIDE SEQUENCE</scope>
</reference>
<evidence type="ECO:0000256" key="5">
    <source>
        <dbReference type="ARBA" id="ARBA00022821"/>
    </source>
</evidence>
<feature type="domain" description="Disease resistance R13L4/SHOC-2-like LRR" evidence="11">
    <location>
        <begin position="562"/>
        <end position="858"/>
    </location>
</feature>
<dbReference type="SUPFAM" id="SSF52058">
    <property type="entry name" value="L domain-like"/>
    <property type="match status" value="1"/>
</dbReference>
<evidence type="ECO:0000259" key="9">
    <source>
        <dbReference type="Pfam" id="PF18052"/>
    </source>
</evidence>
<protein>
    <submittedName>
        <fullName evidence="12">Uncharacterized protein</fullName>
    </submittedName>
</protein>
<dbReference type="InterPro" id="IPR058922">
    <property type="entry name" value="WHD_DRP"/>
</dbReference>
<keyword evidence="6" id="KW-0067">ATP-binding</keyword>
<dbReference type="GO" id="GO:0043531">
    <property type="term" value="F:ADP binding"/>
    <property type="evidence" value="ECO:0007669"/>
    <property type="project" value="InterPro"/>
</dbReference>
<feature type="domain" description="NB-ARC" evidence="8">
    <location>
        <begin position="173"/>
        <end position="333"/>
    </location>
</feature>
<evidence type="ECO:0000256" key="3">
    <source>
        <dbReference type="ARBA" id="ARBA00022737"/>
    </source>
</evidence>
<dbReference type="Gene3D" id="1.20.5.4130">
    <property type="match status" value="1"/>
</dbReference>
<evidence type="ECO:0000313" key="13">
    <source>
        <dbReference type="Proteomes" id="UP000807115"/>
    </source>
</evidence>
<comment type="caution">
    <text evidence="12">The sequence shown here is derived from an EMBL/GenBank/DDBJ whole genome shotgun (WGS) entry which is preliminary data.</text>
</comment>
<evidence type="ECO:0000256" key="4">
    <source>
        <dbReference type="ARBA" id="ARBA00022741"/>
    </source>
</evidence>
<dbReference type="Pfam" id="PF23559">
    <property type="entry name" value="WHD_DRP"/>
    <property type="match status" value="1"/>
</dbReference>
<dbReference type="InterPro" id="IPR042197">
    <property type="entry name" value="Apaf_helical"/>
</dbReference>
<dbReference type="Gene3D" id="3.40.50.300">
    <property type="entry name" value="P-loop containing nucleotide triphosphate hydrolases"/>
    <property type="match status" value="1"/>
</dbReference>
<dbReference type="InterPro" id="IPR002182">
    <property type="entry name" value="NB-ARC"/>
</dbReference>
<dbReference type="InterPro" id="IPR032675">
    <property type="entry name" value="LRR_dom_sf"/>
</dbReference>
<evidence type="ECO:0000313" key="12">
    <source>
        <dbReference type="EMBL" id="KAG0520878.1"/>
    </source>
</evidence>
<evidence type="ECO:0000256" key="1">
    <source>
        <dbReference type="ARBA" id="ARBA00008894"/>
    </source>
</evidence>
<comment type="similarity">
    <text evidence="1">Belongs to the disease resistance NB-LRR family.</text>
</comment>
<feature type="domain" description="Disease resistance protein winged helix" evidence="10">
    <location>
        <begin position="427"/>
        <end position="501"/>
    </location>
</feature>
<accession>A0A921QFG9</accession>
<keyword evidence="3" id="KW-0677">Repeat</keyword>
<evidence type="ECO:0000259" key="10">
    <source>
        <dbReference type="Pfam" id="PF23559"/>
    </source>
</evidence>
<dbReference type="Gene3D" id="3.80.10.10">
    <property type="entry name" value="Ribonuclease Inhibitor"/>
    <property type="match status" value="4"/>
</dbReference>
<gene>
    <name evidence="12" type="ORF">BDA96_08G112300</name>
</gene>
<sequence>MAEVMATMVKDKASSYLLDQYKVMEGMEEQHEILKRKLPAILDVIADAEEQAAAHREGPKAWLEALRKVAYQANDVLDEFKYEALRREAKKKGHYKKLGFDVIKLFPTHNRVVFRYRMGNKLCQILAALEVLITEMHAFRFKFRPQPPMSKDWRQTDSNIIDPQKIASNSRDKEKKEVVYKLIGDQASNLQLMVIPIVGMGGLAKTTLAQLVYNDPEVKKHFQLQLWVCVSDNFVVDLVAKSIVEEAKEKNTSNPSGKSPLDKLKEVVSGKRYLLVLDDVWSRDANKWGKLKSCLVHGGSGSIVLTTTRDQEVAKLMGTTNELYILKGLEESFIKEIIETRAFSSTNKRDTKLVEMVGDIAKRCAGSPLAATAMGSLLHTKTTAKEWNAVLSKSTICDDESKILPILKLSYNGLPSHMRQCFAFCAIFPKDYEIDVEKLIQLWMANGFIPEEHGVHFEITGKHIFMDLASRSFFQDVKGVPFEFHHTKVTCKIHDLMHDVAQSSMGAECATIVAEPSQSDNNFPYSARHLFISVDKPEEILNTSMEKGSIAVQTLICTRYLYQDLKHLSKYRSIRALKIYRGSFLKPKYLHHLRYLDLSSSDIEALPEEISILYNLQTLDLSKCRKLSRLPKEMKYMTGLRHLYIHGCDKLKSIPSELGHLTSLQTLTCFVAGTGSCCSTVRELGQLELLGGPLELRQLENVAEADAKAAHIGNKKEQEEQDKSTKVLEALKPHDGLKVLDIYDYRGGMYPTWINTLQQMVKLTLSDCENLKELPPLWQLPALKVLSLEGLESLNCLCSGDAAVTPFKELKELSLRGMPNFETWWVNEVQGEESIFPQVEKLSIYSCQRLTAFPKASMIKDTSGGVINTELKLDYMQTFQRWEAIQGEEVTFPRLEKLVIGRCPELTSLPEAPNLSELEIHRGSQQMLVQVANCIVTASSLSKLELWIDDNREAAWLDGDSLIQLVDGEEKQNHNKSPSPLTVMELHGCNVFFSHSSALALWACLVQLEDLQIGSCDALVHWPEEVFQSLESLRSLTIGACKNLTGRRRASCEQSSPERSSVLLPRLESLAIEYCECLVEVPTSVLPESLKSLFIDSCPKLESIAFSKQLDTRGVAAAQDDKSALIPGSGSYSDATASTPVRKLPSSTRHHFLPFLESLIILKCNGFTEVLDLPPSIKKLIIYGCSNLQALSGQLDAVQTLRIWGCSSLKSLESLLGELALLEELYLSDCKSLVSLPNGPQAYSSLRSLTIKSCPGIKLIPQSLQQRLGDLKVEDKDLDAHYYQETKSSKYWRHFCA</sequence>
<dbReference type="SUPFAM" id="SSF52540">
    <property type="entry name" value="P-loop containing nucleoside triphosphate hydrolases"/>
    <property type="match status" value="1"/>
</dbReference>
<keyword evidence="7" id="KW-0175">Coiled coil</keyword>
<evidence type="ECO:0000259" key="8">
    <source>
        <dbReference type="Pfam" id="PF00931"/>
    </source>
</evidence>
<dbReference type="InterPro" id="IPR055414">
    <property type="entry name" value="LRR_R13L4/SHOC2-like"/>
</dbReference>
<dbReference type="PANTHER" id="PTHR36766:SF55">
    <property type="entry name" value="OS11G0492900 PROTEIN"/>
    <property type="match status" value="1"/>
</dbReference>
<dbReference type="InterPro" id="IPR041118">
    <property type="entry name" value="Rx_N"/>
</dbReference>
<keyword evidence="4" id="KW-0547">Nucleotide-binding</keyword>
<dbReference type="InterPro" id="IPR036388">
    <property type="entry name" value="WH-like_DNA-bd_sf"/>
</dbReference>
<dbReference type="GO" id="GO:0005524">
    <property type="term" value="F:ATP binding"/>
    <property type="evidence" value="ECO:0007669"/>
    <property type="project" value="UniProtKB-KW"/>
</dbReference>
<proteinExistence type="inferred from homology"/>
<dbReference type="GO" id="GO:0002758">
    <property type="term" value="P:innate immune response-activating signaling pathway"/>
    <property type="evidence" value="ECO:0007669"/>
    <property type="project" value="UniProtKB-ARBA"/>
</dbReference>
<dbReference type="FunFam" id="1.10.10.10:FF:000322">
    <property type="entry name" value="Probable disease resistance protein At1g63360"/>
    <property type="match status" value="1"/>
</dbReference>
<dbReference type="PRINTS" id="PR00364">
    <property type="entry name" value="DISEASERSIST"/>
</dbReference>
<dbReference type="Gene3D" id="1.10.8.430">
    <property type="entry name" value="Helical domain of apoptotic protease-activating factors"/>
    <property type="match status" value="1"/>
</dbReference>
<organism evidence="12 13">
    <name type="scientific">Sorghum bicolor</name>
    <name type="common">Sorghum</name>
    <name type="synonym">Sorghum vulgare</name>
    <dbReference type="NCBI Taxonomy" id="4558"/>
    <lineage>
        <taxon>Eukaryota</taxon>
        <taxon>Viridiplantae</taxon>
        <taxon>Streptophyta</taxon>
        <taxon>Embryophyta</taxon>
        <taxon>Tracheophyta</taxon>
        <taxon>Spermatophyta</taxon>
        <taxon>Magnoliopsida</taxon>
        <taxon>Liliopsida</taxon>
        <taxon>Poales</taxon>
        <taxon>Poaceae</taxon>
        <taxon>PACMAD clade</taxon>
        <taxon>Panicoideae</taxon>
        <taxon>Andropogonodae</taxon>
        <taxon>Andropogoneae</taxon>
        <taxon>Sorghinae</taxon>
        <taxon>Sorghum</taxon>
    </lineage>
</organism>
<dbReference type="Proteomes" id="UP000807115">
    <property type="component" value="Chromosome 8"/>
</dbReference>
<feature type="domain" description="Disease resistance N-terminal" evidence="9">
    <location>
        <begin position="9"/>
        <end position="92"/>
    </location>
</feature>
<dbReference type="Pfam" id="PF00931">
    <property type="entry name" value="NB-ARC"/>
    <property type="match status" value="1"/>
</dbReference>
<keyword evidence="5" id="KW-0611">Plant defense</keyword>
<evidence type="ECO:0000256" key="6">
    <source>
        <dbReference type="ARBA" id="ARBA00022840"/>
    </source>
</evidence>
<reference evidence="12" key="1">
    <citation type="journal article" date="2019" name="BMC Genomics">
        <title>A new reference genome for Sorghum bicolor reveals high levels of sequence similarity between sweet and grain genotypes: implications for the genetics of sugar metabolism.</title>
        <authorList>
            <person name="Cooper E.A."/>
            <person name="Brenton Z.W."/>
            <person name="Flinn B.S."/>
            <person name="Jenkins J."/>
            <person name="Shu S."/>
            <person name="Flowers D."/>
            <person name="Luo F."/>
            <person name="Wang Y."/>
            <person name="Xia P."/>
            <person name="Barry K."/>
            <person name="Daum C."/>
            <person name="Lipzen A."/>
            <person name="Yoshinaga Y."/>
            <person name="Schmutz J."/>
            <person name="Saski C."/>
            <person name="Vermerris W."/>
            <person name="Kresovich S."/>
        </authorList>
    </citation>
    <scope>NUCLEOTIDE SEQUENCE</scope>
</reference>
<evidence type="ECO:0000256" key="7">
    <source>
        <dbReference type="ARBA" id="ARBA00023054"/>
    </source>
</evidence>
<dbReference type="Gene3D" id="1.10.10.10">
    <property type="entry name" value="Winged helix-like DNA-binding domain superfamily/Winged helix DNA-binding domain"/>
    <property type="match status" value="1"/>
</dbReference>